<dbReference type="Pfam" id="PF07690">
    <property type="entry name" value="MFS_1"/>
    <property type="match status" value="1"/>
</dbReference>
<dbReference type="PANTHER" id="PTHR42718">
    <property type="entry name" value="MAJOR FACILITATOR SUPERFAMILY MULTIDRUG TRANSPORTER MFSC"/>
    <property type="match status" value="1"/>
</dbReference>
<feature type="transmembrane region" description="Helical" evidence="5">
    <location>
        <begin position="20"/>
        <end position="46"/>
    </location>
</feature>
<feature type="transmembrane region" description="Helical" evidence="5">
    <location>
        <begin position="288"/>
        <end position="308"/>
    </location>
</feature>
<dbReference type="RefSeq" id="WP_207128304.1">
    <property type="nucleotide sequence ID" value="NZ_BOPO01000126.1"/>
</dbReference>
<feature type="transmembrane region" description="Helical" evidence="5">
    <location>
        <begin position="238"/>
        <end position="260"/>
    </location>
</feature>
<feature type="transmembrane region" description="Helical" evidence="5">
    <location>
        <begin position="349"/>
        <end position="372"/>
    </location>
</feature>
<dbReference type="GO" id="GO:0022857">
    <property type="term" value="F:transmembrane transporter activity"/>
    <property type="evidence" value="ECO:0007669"/>
    <property type="project" value="InterPro"/>
</dbReference>
<evidence type="ECO:0000256" key="2">
    <source>
        <dbReference type="ARBA" id="ARBA00022692"/>
    </source>
</evidence>
<dbReference type="EMBL" id="BOPO01000126">
    <property type="protein sequence ID" value="GIL30705.1"/>
    <property type="molecule type" value="Genomic_DNA"/>
</dbReference>
<dbReference type="AlphaFoldDB" id="A0A8J4AHI6"/>
<keyword evidence="3 5" id="KW-1133">Transmembrane helix</keyword>
<feature type="transmembrane region" description="Helical" evidence="5">
    <location>
        <begin position="115"/>
        <end position="136"/>
    </location>
</feature>
<feature type="transmembrane region" description="Helical" evidence="5">
    <location>
        <begin position="378"/>
        <end position="403"/>
    </location>
</feature>
<reference evidence="8" key="1">
    <citation type="journal article" date="2021" name="Int. J. Syst. Evol. Microbiol.">
        <title>Actinocatenispora comari sp. nov., an endophytic actinomycete isolated from aerial parts of Comarum salesowianum.</title>
        <authorList>
            <person name="Oyunbileg N."/>
            <person name="Iizaka Y."/>
            <person name="Hamada M."/>
            <person name="Davaapurev B.O."/>
            <person name="Fukumoto A."/>
            <person name="Tsetseg B."/>
            <person name="Kato F."/>
            <person name="Tamura T."/>
            <person name="Batkhuu J."/>
            <person name="Anzai Y."/>
        </authorList>
    </citation>
    <scope>NUCLEOTIDE SEQUENCE [LARGE SCALE GENOMIC DNA]</scope>
    <source>
        <strain evidence="8">NUM-2625</strain>
    </source>
</reference>
<dbReference type="SUPFAM" id="SSF103473">
    <property type="entry name" value="MFS general substrate transporter"/>
    <property type="match status" value="1"/>
</dbReference>
<feature type="transmembrane region" description="Helical" evidence="5">
    <location>
        <begin position="183"/>
        <end position="203"/>
    </location>
</feature>
<evidence type="ECO:0000256" key="4">
    <source>
        <dbReference type="ARBA" id="ARBA00023136"/>
    </source>
</evidence>
<dbReference type="Gene3D" id="1.20.1250.20">
    <property type="entry name" value="MFS general substrate transporter like domains"/>
    <property type="match status" value="1"/>
</dbReference>
<dbReference type="InterPro" id="IPR036259">
    <property type="entry name" value="MFS_trans_sf"/>
</dbReference>
<keyword evidence="2 5" id="KW-0812">Transmembrane</keyword>
<dbReference type="GO" id="GO:0005886">
    <property type="term" value="C:plasma membrane"/>
    <property type="evidence" value="ECO:0007669"/>
    <property type="project" value="UniProtKB-SubCell"/>
</dbReference>
<feature type="transmembrane region" description="Helical" evidence="5">
    <location>
        <begin position="90"/>
        <end position="109"/>
    </location>
</feature>
<dbReference type="InterPro" id="IPR020846">
    <property type="entry name" value="MFS_dom"/>
</dbReference>
<feature type="transmembrane region" description="Helical" evidence="5">
    <location>
        <begin position="58"/>
        <end position="78"/>
    </location>
</feature>
<feature type="transmembrane region" description="Helical" evidence="5">
    <location>
        <begin position="314"/>
        <end position="337"/>
    </location>
</feature>
<comment type="subcellular location">
    <subcellularLocation>
        <location evidence="1">Cell membrane</location>
        <topology evidence="1">Multi-pass membrane protein</topology>
    </subcellularLocation>
</comment>
<feature type="transmembrane region" description="Helical" evidence="5">
    <location>
        <begin position="148"/>
        <end position="171"/>
    </location>
</feature>
<dbReference type="PROSITE" id="PS50850">
    <property type="entry name" value="MFS"/>
    <property type="match status" value="1"/>
</dbReference>
<proteinExistence type="predicted"/>
<dbReference type="InterPro" id="IPR011701">
    <property type="entry name" value="MFS"/>
</dbReference>
<name>A0A8J4AHI6_9ACTN</name>
<sequence length="478" mass="48391">MTNTLATRPTRQRRATPGGLTAAGLTTLLIGAALAPIDFMVVNVALPTIDRDLHASTATLEMIVAGYGISYALLLVLGGRLGDAFGRRRLFLTGLAAFTLTSLVCGLAPNVATLIVARIAQGAAGALMLPQVLATIQATTTGTRRARAIGRFGATSGIASLIGQVGGGLLLAANVADTGWRPIFLINVPIGLTALLLAVRTVPATRSDRPTRADLAGTVLLAVTVAAVLVPLTEGGALGWPGWLLALFAVAPVAAVAFFLTERRIERSGRLPLLPPSLLRLTGVRGGLLAAVPFFVGFGGFMFVYALAMQQGLGLGPLGAGLAISPLAVSFFAFSMLSPRLIGRFGRRALPLGVAVQGLGVAAMIPVVLFGWSDRAPLLLIVPLVVAGAGQAVAALSIFRIVLAEVPADRAGAGSGILTTTQQTAIALGTALLGSLYATVAGSGGGAGAAHGMAAVLAAQLAACALIAALGRRLPQPR</sequence>
<keyword evidence="8" id="KW-1185">Reference proteome</keyword>
<evidence type="ECO:0000256" key="5">
    <source>
        <dbReference type="SAM" id="Phobius"/>
    </source>
</evidence>
<organism evidence="7 8">
    <name type="scientific">Actinocatenispora comari</name>
    <dbReference type="NCBI Taxonomy" id="2807577"/>
    <lineage>
        <taxon>Bacteria</taxon>
        <taxon>Bacillati</taxon>
        <taxon>Actinomycetota</taxon>
        <taxon>Actinomycetes</taxon>
        <taxon>Micromonosporales</taxon>
        <taxon>Micromonosporaceae</taxon>
        <taxon>Actinocatenispora</taxon>
    </lineage>
</organism>
<gene>
    <name evidence="7" type="ORF">NUM_59590</name>
</gene>
<dbReference type="CDD" id="cd17321">
    <property type="entry name" value="MFS_MMR_MDR_like"/>
    <property type="match status" value="1"/>
</dbReference>
<evidence type="ECO:0000313" key="7">
    <source>
        <dbReference type="EMBL" id="GIL30705.1"/>
    </source>
</evidence>
<dbReference type="PANTHER" id="PTHR42718:SF39">
    <property type="entry name" value="ACTINORHODIN TRANSPORTER-RELATED"/>
    <property type="match status" value="1"/>
</dbReference>
<keyword evidence="4 5" id="KW-0472">Membrane</keyword>
<feature type="transmembrane region" description="Helical" evidence="5">
    <location>
        <begin position="215"/>
        <end position="232"/>
    </location>
</feature>
<feature type="transmembrane region" description="Helical" evidence="5">
    <location>
        <begin position="449"/>
        <end position="470"/>
    </location>
</feature>
<dbReference type="Gene3D" id="1.20.1720.10">
    <property type="entry name" value="Multidrug resistance protein D"/>
    <property type="match status" value="1"/>
</dbReference>
<evidence type="ECO:0000259" key="6">
    <source>
        <dbReference type="PROSITE" id="PS50850"/>
    </source>
</evidence>
<accession>A0A8J4AHI6</accession>
<evidence type="ECO:0000256" key="1">
    <source>
        <dbReference type="ARBA" id="ARBA00004651"/>
    </source>
</evidence>
<protein>
    <submittedName>
        <fullName evidence="7">MFS transporter</fullName>
    </submittedName>
</protein>
<dbReference type="Proteomes" id="UP000614996">
    <property type="component" value="Unassembled WGS sequence"/>
</dbReference>
<feature type="domain" description="Major facilitator superfamily (MFS) profile" evidence="6">
    <location>
        <begin position="24"/>
        <end position="478"/>
    </location>
</feature>
<comment type="caution">
    <text evidence="7">The sequence shown here is derived from an EMBL/GenBank/DDBJ whole genome shotgun (WGS) entry which is preliminary data.</text>
</comment>
<evidence type="ECO:0000256" key="3">
    <source>
        <dbReference type="ARBA" id="ARBA00022989"/>
    </source>
</evidence>
<evidence type="ECO:0000313" key="8">
    <source>
        <dbReference type="Proteomes" id="UP000614996"/>
    </source>
</evidence>